<dbReference type="EMBL" id="JACYTQ010000008">
    <property type="protein sequence ID" value="MBD8490756.1"/>
    <property type="molecule type" value="Genomic_DNA"/>
</dbReference>
<dbReference type="PROSITE" id="PS50930">
    <property type="entry name" value="HTH_LYTTR"/>
    <property type="match status" value="1"/>
</dbReference>
<evidence type="ECO:0000313" key="3">
    <source>
        <dbReference type="EMBL" id="MBD8490756.1"/>
    </source>
</evidence>
<dbReference type="InterPro" id="IPR007492">
    <property type="entry name" value="LytTR_DNA-bd_dom"/>
</dbReference>
<gene>
    <name evidence="3" type="ORF">IFO69_18535</name>
</gene>
<dbReference type="SMART" id="SM00850">
    <property type="entry name" value="LytTR"/>
    <property type="match status" value="1"/>
</dbReference>
<dbReference type="InterPro" id="IPR046947">
    <property type="entry name" value="LytR-like"/>
</dbReference>
<sequence>MLKDSHKNPAPTYFDRKLGWIIYPILGISFIFFANDNDFKTLIQLPSFKWDVVFSIFAASITGFYLAWLTRYLDKKHPWGKDLKKRNSWQVLLGILAPLFFSIGLEVIYLQAIDINIRQSGILVLELPLSFLYLFIINLLFYLNYISFAYQKNLRSKSTKTTSVENVKILEGTKENLIPVHHISFIRSTEKTLWLHTSQDKQFFQNGTLNDWEAKLPKQFFYRLNRQFIVHRDAIENIEPTATRRLKVVLKNFNGEDIFIPKTKATAFRNWWQS</sequence>
<keyword evidence="1" id="KW-1133">Transmembrane helix</keyword>
<dbReference type="Proteomes" id="UP000647133">
    <property type="component" value="Unassembled WGS sequence"/>
</dbReference>
<evidence type="ECO:0000259" key="2">
    <source>
        <dbReference type="PROSITE" id="PS50930"/>
    </source>
</evidence>
<name>A0ABR9APN0_9BACT</name>
<protein>
    <submittedName>
        <fullName evidence="3">LytTR family transcriptional regulator</fullName>
    </submittedName>
</protein>
<reference evidence="3 4" key="1">
    <citation type="submission" date="2020-09" db="EMBL/GenBank/DDBJ databases">
        <title>Echinicola sp. CAU 1574 isolated from sand of Sido Beach.</title>
        <authorList>
            <person name="Kim W."/>
        </authorList>
    </citation>
    <scope>NUCLEOTIDE SEQUENCE [LARGE SCALE GENOMIC DNA]</scope>
    <source>
        <strain evidence="3 4">CAU 1574</strain>
    </source>
</reference>
<feature type="transmembrane region" description="Helical" evidence="1">
    <location>
        <begin position="18"/>
        <end position="35"/>
    </location>
</feature>
<feature type="transmembrane region" description="Helical" evidence="1">
    <location>
        <begin position="47"/>
        <end position="68"/>
    </location>
</feature>
<keyword evidence="1" id="KW-0472">Membrane</keyword>
<dbReference type="RefSeq" id="WP_192011633.1">
    <property type="nucleotide sequence ID" value="NZ_JACYTQ010000008.1"/>
</dbReference>
<dbReference type="Gene3D" id="2.40.50.1020">
    <property type="entry name" value="LytTr DNA-binding domain"/>
    <property type="match status" value="1"/>
</dbReference>
<proteinExistence type="predicted"/>
<dbReference type="PANTHER" id="PTHR37299:SF1">
    <property type="entry name" value="STAGE 0 SPORULATION PROTEIN A HOMOLOG"/>
    <property type="match status" value="1"/>
</dbReference>
<accession>A0ABR9APN0</accession>
<feature type="domain" description="HTH LytTR-type" evidence="2">
    <location>
        <begin position="177"/>
        <end position="274"/>
    </location>
</feature>
<evidence type="ECO:0000256" key="1">
    <source>
        <dbReference type="SAM" id="Phobius"/>
    </source>
</evidence>
<dbReference type="PANTHER" id="PTHR37299">
    <property type="entry name" value="TRANSCRIPTIONAL REGULATOR-RELATED"/>
    <property type="match status" value="1"/>
</dbReference>
<dbReference type="Pfam" id="PF04397">
    <property type="entry name" value="LytTR"/>
    <property type="match status" value="1"/>
</dbReference>
<keyword evidence="4" id="KW-1185">Reference proteome</keyword>
<feature type="transmembrane region" description="Helical" evidence="1">
    <location>
        <begin position="89"/>
        <end position="110"/>
    </location>
</feature>
<organism evidence="3 4">
    <name type="scientific">Echinicola arenosa</name>
    <dbReference type="NCBI Taxonomy" id="2774144"/>
    <lineage>
        <taxon>Bacteria</taxon>
        <taxon>Pseudomonadati</taxon>
        <taxon>Bacteroidota</taxon>
        <taxon>Cytophagia</taxon>
        <taxon>Cytophagales</taxon>
        <taxon>Cyclobacteriaceae</taxon>
        <taxon>Echinicola</taxon>
    </lineage>
</organism>
<feature type="transmembrane region" description="Helical" evidence="1">
    <location>
        <begin position="130"/>
        <end position="150"/>
    </location>
</feature>
<evidence type="ECO:0000313" key="4">
    <source>
        <dbReference type="Proteomes" id="UP000647133"/>
    </source>
</evidence>
<keyword evidence="1" id="KW-0812">Transmembrane</keyword>
<comment type="caution">
    <text evidence="3">The sequence shown here is derived from an EMBL/GenBank/DDBJ whole genome shotgun (WGS) entry which is preliminary data.</text>
</comment>